<accession>A0A0K8TR06</accession>
<dbReference type="GO" id="GO:0005654">
    <property type="term" value="C:nucleoplasm"/>
    <property type="evidence" value="ECO:0007669"/>
    <property type="project" value="UniProtKB-SubCell"/>
</dbReference>
<feature type="non-terminal residue" evidence="8">
    <location>
        <position position="215"/>
    </location>
</feature>
<evidence type="ECO:0000256" key="6">
    <source>
        <dbReference type="SAM" id="Phobius"/>
    </source>
</evidence>
<protein>
    <submittedName>
        <fullName evidence="8">Putative rna recognition motif in rna-binding protein 7</fullName>
    </submittedName>
</protein>
<feature type="domain" description="RRM" evidence="7">
    <location>
        <begin position="15"/>
        <end position="92"/>
    </location>
</feature>
<dbReference type="GO" id="GO:0000381">
    <property type="term" value="P:regulation of alternative mRNA splicing, via spliceosome"/>
    <property type="evidence" value="ECO:0007669"/>
    <property type="project" value="TreeGrafter"/>
</dbReference>
<evidence type="ECO:0000259" key="7">
    <source>
        <dbReference type="PROSITE" id="PS50102"/>
    </source>
</evidence>
<feature type="compositionally biased region" description="Basic residues" evidence="5">
    <location>
        <begin position="184"/>
        <end position="193"/>
    </location>
</feature>
<dbReference type="SUPFAM" id="SSF54928">
    <property type="entry name" value="RNA-binding domain, RBD"/>
    <property type="match status" value="1"/>
</dbReference>
<keyword evidence="6" id="KW-1133">Transmembrane helix</keyword>
<keyword evidence="6" id="KW-0812">Transmembrane</keyword>
<keyword evidence="3" id="KW-0539">Nucleus</keyword>
<dbReference type="InterPro" id="IPR035979">
    <property type="entry name" value="RBD_domain_sf"/>
</dbReference>
<dbReference type="PANTHER" id="PTHR13798">
    <property type="entry name" value="RNA BINDING MOTIF RBM PROTEIN -RELATED"/>
    <property type="match status" value="1"/>
</dbReference>
<dbReference type="GO" id="GO:0003727">
    <property type="term" value="F:single-stranded RNA binding"/>
    <property type="evidence" value="ECO:0007669"/>
    <property type="project" value="TreeGrafter"/>
</dbReference>
<feature type="compositionally biased region" description="Polar residues" evidence="5">
    <location>
        <begin position="166"/>
        <end position="182"/>
    </location>
</feature>
<dbReference type="Pfam" id="PF00076">
    <property type="entry name" value="RRM_1"/>
    <property type="match status" value="1"/>
</dbReference>
<reference evidence="8" key="1">
    <citation type="journal article" date="2015" name="Insect Biochem. Mol. Biol.">
        <title>An insight into the sialome of the horse fly, Tabanus bromius.</title>
        <authorList>
            <person name="Ribeiro J.M."/>
            <person name="Kazimirova M."/>
            <person name="Takac P."/>
            <person name="Andersen J.F."/>
            <person name="Francischetti I.M."/>
        </authorList>
    </citation>
    <scope>NUCLEOTIDE SEQUENCE</scope>
</reference>
<name>A0A0K8TR06_TABBR</name>
<dbReference type="Gene3D" id="3.30.70.330">
    <property type="match status" value="1"/>
</dbReference>
<evidence type="ECO:0000256" key="2">
    <source>
        <dbReference type="ARBA" id="ARBA00022884"/>
    </source>
</evidence>
<feature type="compositionally biased region" description="Basic and acidic residues" evidence="5">
    <location>
        <begin position="196"/>
        <end position="215"/>
    </location>
</feature>
<feature type="region of interest" description="Disordered" evidence="5">
    <location>
        <begin position="91"/>
        <end position="215"/>
    </location>
</feature>
<proteinExistence type="evidence at transcript level"/>
<comment type="subcellular location">
    <subcellularLocation>
        <location evidence="1">Nucleus</location>
        <location evidence="1">Nucleoplasm</location>
    </subcellularLocation>
</comment>
<dbReference type="AlphaFoldDB" id="A0A0K8TR06"/>
<keyword evidence="6" id="KW-0472">Membrane</keyword>
<feature type="compositionally biased region" description="Basic and acidic residues" evidence="5">
    <location>
        <begin position="91"/>
        <end position="100"/>
    </location>
</feature>
<evidence type="ECO:0000256" key="3">
    <source>
        <dbReference type="ARBA" id="ARBA00023242"/>
    </source>
</evidence>
<feature type="transmembrane region" description="Helical" evidence="6">
    <location>
        <begin position="56"/>
        <end position="75"/>
    </location>
</feature>
<dbReference type="InterPro" id="IPR052285">
    <property type="entry name" value="NEXT_complex_subunit"/>
</dbReference>
<dbReference type="SMART" id="SM00360">
    <property type="entry name" value="RRM"/>
    <property type="match status" value="1"/>
</dbReference>
<dbReference type="EMBL" id="GDAI01000806">
    <property type="protein sequence ID" value="JAI16797.1"/>
    <property type="molecule type" value="mRNA"/>
</dbReference>
<feature type="non-terminal residue" evidence="8">
    <location>
        <position position="1"/>
    </location>
</feature>
<sequence>EDESEESDSDDEEKRTIYCTNFNERVTDEILYELFLQAGPIEAVSMPKDKDGRSRGFAFITYIYACSVPYALNLLRGIKLYNRELVTRCRKRDGGNKSRNDISPLMQRNNDRRGINALMQSPRNFNDRNDFMQPRNQRNNGRKRRNSRSPPAPRNISFDIPRDFESNGNDLISSRPNINESQSSHKRPNKKFLFHGNDRRHDERNRWTRGRDDRR</sequence>
<dbReference type="CDD" id="cd12336">
    <property type="entry name" value="RRM_RBM7_like"/>
    <property type="match status" value="1"/>
</dbReference>
<evidence type="ECO:0000313" key="8">
    <source>
        <dbReference type="EMBL" id="JAI16797.1"/>
    </source>
</evidence>
<dbReference type="PANTHER" id="PTHR13798:SF11">
    <property type="entry name" value="RNA-BINDING PROTEIN 7-RELATED"/>
    <property type="match status" value="1"/>
</dbReference>
<organism evidence="8">
    <name type="scientific">Tabanus bromius</name>
    <name type="common">Band-eyed brown horse fly</name>
    <dbReference type="NCBI Taxonomy" id="304241"/>
    <lineage>
        <taxon>Eukaryota</taxon>
        <taxon>Metazoa</taxon>
        <taxon>Ecdysozoa</taxon>
        <taxon>Arthropoda</taxon>
        <taxon>Hexapoda</taxon>
        <taxon>Insecta</taxon>
        <taxon>Pterygota</taxon>
        <taxon>Neoptera</taxon>
        <taxon>Endopterygota</taxon>
        <taxon>Diptera</taxon>
        <taxon>Brachycera</taxon>
        <taxon>Tabanomorpha</taxon>
        <taxon>Tabanoidea</taxon>
        <taxon>Tabanidae</taxon>
        <taxon>Tabanus</taxon>
    </lineage>
</organism>
<evidence type="ECO:0000256" key="5">
    <source>
        <dbReference type="SAM" id="MobiDB-lite"/>
    </source>
</evidence>
<dbReference type="PROSITE" id="PS50102">
    <property type="entry name" value="RRM"/>
    <property type="match status" value="1"/>
</dbReference>
<dbReference type="InterPro" id="IPR012677">
    <property type="entry name" value="Nucleotide-bd_a/b_plait_sf"/>
</dbReference>
<evidence type="ECO:0000256" key="1">
    <source>
        <dbReference type="ARBA" id="ARBA00004642"/>
    </source>
</evidence>
<dbReference type="InterPro" id="IPR000504">
    <property type="entry name" value="RRM_dom"/>
</dbReference>
<keyword evidence="2 4" id="KW-0694">RNA-binding</keyword>
<evidence type="ECO:0000256" key="4">
    <source>
        <dbReference type="PROSITE-ProRule" id="PRU00176"/>
    </source>
</evidence>